<comment type="similarity">
    <text evidence="1">Belongs to the UPF0145 family.</text>
</comment>
<dbReference type="EMBL" id="JABMCG010000126">
    <property type="protein sequence ID" value="NUU29576.1"/>
    <property type="molecule type" value="Genomic_DNA"/>
</dbReference>
<gene>
    <name evidence="3" type="ORF">HP467_15905</name>
</gene>
<organism evidence="3 4">
    <name type="scientific">Curtobacterium citreum</name>
    <dbReference type="NCBI Taxonomy" id="2036"/>
    <lineage>
        <taxon>Bacteria</taxon>
        <taxon>Bacillati</taxon>
        <taxon>Actinomycetota</taxon>
        <taxon>Actinomycetes</taxon>
        <taxon>Micrococcales</taxon>
        <taxon>Microbacteriaceae</taxon>
        <taxon>Curtobacterium</taxon>
    </lineage>
</organism>
<evidence type="ECO:0000313" key="3">
    <source>
        <dbReference type="EMBL" id="NUU29576.1"/>
    </source>
</evidence>
<dbReference type="SUPFAM" id="SSF117782">
    <property type="entry name" value="YbjQ-like"/>
    <property type="match status" value="1"/>
</dbReference>
<evidence type="ECO:0000313" key="4">
    <source>
        <dbReference type="Proteomes" id="UP000539146"/>
    </source>
</evidence>
<reference evidence="3 4" key="1">
    <citation type="submission" date="2020-05" db="EMBL/GenBank/DDBJ databases">
        <title>Genome Sequencing of Type Strains.</title>
        <authorList>
            <person name="Lemaire J.F."/>
            <person name="Inderbitzin P."/>
            <person name="Gregorio O.A."/>
            <person name="Collins S.B."/>
            <person name="Wespe N."/>
            <person name="Knight-Connoni V."/>
        </authorList>
    </citation>
    <scope>NUCLEOTIDE SEQUENCE [LARGE SCALE GENOMIC DNA]</scope>
    <source>
        <strain evidence="3 4">DSM 20512</strain>
    </source>
</reference>
<evidence type="ECO:0000256" key="2">
    <source>
        <dbReference type="SAM" id="MobiDB-lite"/>
    </source>
</evidence>
<dbReference type="InterPro" id="IPR035439">
    <property type="entry name" value="UPF0145_dom_sf"/>
</dbReference>
<protein>
    <submittedName>
        <fullName evidence="3">Heavy metal-binding domain-containing protein</fullName>
    </submittedName>
</protein>
<dbReference type="Proteomes" id="UP000539146">
    <property type="component" value="Unassembled WGS sequence"/>
</dbReference>
<dbReference type="InterPro" id="IPR002765">
    <property type="entry name" value="UPF0145_YbjQ-like"/>
</dbReference>
<dbReference type="AlphaFoldDB" id="A0A850DVB8"/>
<proteinExistence type="inferred from homology"/>
<accession>A0A850DVB8</accession>
<feature type="region of interest" description="Disordered" evidence="2">
    <location>
        <begin position="315"/>
        <end position="336"/>
    </location>
</feature>
<dbReference type="RefSeq" id="WP_175326788.1">
    <property type="nucleotide sequence ID" value="NZ_BAAAWP010000001.1"/>
</dbReference>
<name>A0A850DVB8_9MICO</name>
<evidence type="ECO:0000256" key="1">
    <source>
        <dbReference type="ARBA" id="ARBA00010751"/>
    </source>
</evidence>
<sequence>MATWSDGLPPAAHARAARQRESGVAGSLLSAPGAAAIGSVALQPVGEVFGSLVVQLGWAGGGCGIWATSSPFGPGSGGGMGALGRAMLGGWTSPVLTTGGRGGRNAGFGAYVQAFARAWHGAHDRMVAEAGLLAADGVVGVQVRRRRLDGQIWEFTAVGTAVRTLDTSVSPRAGGRGARTGTTGPWTAGFSAEHTTALLQSGYVPRGMALGLSVSTKHEDALLQQQRSTWAGNTEVDGLTHLLEAARDDARQQLTRRAGTLRASDLVVTDSSVGEFETSCGDEVDLHAEALFIGTAIAPGPMHAFRDRSAQAVTRRDVTSVMPLTDPGVRSASRHR</sequence>
<dbReference type="Pfam" id="PF01906">
    <property type="entry name" value="YbjQ_1"/>
    <property type="match status" value="1"/>
</dbReference>
<dbReference type="Gene3D" id="3.30.110.70">
    <property type="entry name" value="Hypothetical protein apc22750. Chain B"/>
    <property type="match status" value="1"/>
</dbReference>
<comment type="caution">
    <text evidence="3">The sequence shown here is derived from an EMBL/GenBank/DDBJ whole genome shotgun (WGS) entry which is preliminary data.</text>
</comment>